<dbReference type="PANTHER" id="PTHR42711:SF5">
    <property type="entry name" value="ABC TRANSPORTER ATP-BINDING PROTEIN NATA"/>
    <property type="match status" value="1"/>
</dbReference>
<dbReference type="Pfam" id="PF00005">
    <property type="entry name" value="ABC_tran"/>
    <property type="match status" value="1"/>
</dbReference>
<dbReference type="CDD" id="cd03230">
    <property type="entry name" value="ABC_DR_subfamily_A"/>
    <property type="match status" value="1"/>
</dbReference>
<evidence type="ECO:0000256" key="3">
    <source>
        <dbReference type="ARBA" id="ARBA00022741"/>
    </source>
</evidence>
<evidence type="ECO:0000256" key="2">
    <source>
        <dbReference type="ARBA" id="ARBA00022448"/>
    </source>
</evidence>
<dbReference type="InterPro" id="IPR003439">
    <property type="entry name" value="ABC_transporter-like_ATP-bd"/>
</dbReference>
<evidence type="ECO:0000259" key="5">
    <source>
        <dbReference type="PROSITE" id="PS50893"/>
    </source>
</evidence>
<accession>A0A9D1CVU0</accession>
<reference evidence="6" key="1">
    <citation type="submission" date="2020-10" db="EMBL/GenBank/DDBJ databases">
        <authorList>
            <person name="Gilroy R."/>
        </authorList>
    </citation>
    <scope>NUCLEOTIDE SEQUENCE</scope>
    <source>
        <strain evidence="6">ChiSjej6B24-2974</strain>
    </source>
</reference>
<proteinExistence type="inferred from homology"/>
<dbReference type="GO" id="GO:0005524">
    <property type="term" value="F:ATP binding"/>
    <property type="evidence" value="ECO:0007669"/>
    <property type="project" value="UniProtKB-KW"/>
</dbReference>
<keyword evidence="2" id="KW-0813">Transport</keyword>
<dbReference type="SUPFAM" id="SSF52540">
    <property type="entry name" value="P-loop containing nucleoside triphosphate hydrolases"/>
    <property type="match status" value="1"/>
</dbReference>
<dbReference type="InterPro" id="IPR003593">
    <property type="entry name" value="AAA+_ATPase"/>
</dbReference>
<dbReference type="PROSITE" id="PS50893">
    <property type="entry name" value="ABC_TRANSPORTER_2"/>
    <property type="match status" value="1"/>
</dbReference>
<dbReference type="Gene3D" id="3.40.50.300">
    <property type="entry name" value="P-loop containing nucleotide triphosphate hydrolases"/>
    <property type="match status" value="1"/>
</dbReference>
<protein>
    <submittedName>
        <fullName evidence="6">ABC transporter ATP-binding protein</fullName>
    </submittedName>
</protein>
<evidence type="ECO:0000256" key="1">
    <source>
        <dbReference type="ARBA" id="ARBA00005417"/>
    </source>
</evidence>
<gene>
    <name evidence="6" type="ORF">IAA52_03170</name>
</gene>
<feature type="domain" description="ABC transporter" evidence="5">
    <location>
        <begin position="5"/>
        <end position="217"/>
    </location>
</feature>
<dbReference type="AlphaFoldDB" id="A0A9D1CVU0"/>
<evidence type="ECO:0000313" key="7">
    <source>
        <dbReference type="Proteomes" id="UP000824260"/>
    </source>
</evidence>
<dbReference type="SMART" id="SM00382">
    <property type="entry name" value="AAA"/>
    <property type="match status" value="1"/>
</dbReference>
<comment type="similarity">
    <text evidence="1">Belongs to the ABC transporter superfamily.</text>
</comment>
<dbReference type="Proteomes" id="UP000824260">
    <property type="component" value="Unassembled WGS sequence"/>
</dbReference>
<reference evidence="6" key="2">
    <citation type="journal article" date="2021" name="PeerJ">
        <title>Extensive microbial diversity within the chicken gut microbiome revealed by metagenomics and culture.</title>
        <authorList>
            <person name="Gilroy R."/>
            <person name="Ravi A."/>
            <person name="Getino M."/>
            <person name="Pursley I."/>
            <person name="Horton D.L."/>
            <person name="Alikhan N.F."/>
            <person name="Baker D."/>
            <person name="Gharbi K."/>
            <person name="Hall N."/>
            <person name="Watson M."/>
            <person name="Adriaenssens E.M."/>
            <person name="Foster-Nyarko E."/>
            <person name="Jarju S."/>
            <person name="Secka A."/>
            <person name="Antonio M."/>
            <person name="Oren A."/>
            <person name="Chaudhuri R.R."/>
            <person name="La Ragione R."/>
            <person name="Hildebrand F."/>
            <person name="Pallen M.J."/>
        </authorList>
    </citation>
    <scope>NUCLEOTIDE SEQUENCE</scope>
    <source>
        <strain evidence="6">ChiSjej6B24-2974</strain>
    </source>
</reference>
<organism evidence="6 7">
    <name type="scientific">Candidatus Pullichristensenella stercorigallinarum</name>
    <dbReference type="NCBI Taxonomy" id="2840909"/>
    <lineage>
        <taxon>Bacteria</taxon>
        <taxon>Bacillati</taxon>
        <taxon>Bacillota</taxon>
        <taxon>Clostridia</taxon>
        <taxon>Candidatus Pullichristensenella</taxon>
    </lineage>
</organism>
<dbReference type="PANTHER" id="PTHR42711">
    <property type="entry name" value="ABC TRANSPORTER ATP-BINDING PROTEIN"/>
    <property type="match status" value="1"/>
</dbReference>
<sequence>MSGVIQVERLQKRYGKQAVLKDVSFSVQRGEIFALLGANGAGKTTTLECVEGLRPCDGGSISVRAKAGVQLQSACLPEHIRAMEAVRLFSGWKKASVDEEMLRALGIDEIARKQYRALSTGQKRRLHLALALLGGPEILFLDEPTAGLDVEGRAALHALIRDFRARGKTIVLASHDMAEVESLCDRIAILRAGSVAFLGTVAELSTRLGKRYNISVKTARGSMEIATDDIEKALPALLERCRNAGEAIVDIHVGRGSLEEHFLQTVRGENI</sequence>
<evidence type="ECO:0000256" key="4">
    <source>
        <dbReference type="ARBA" id="ARBA00022840"/>
    </source>
</evidence>
<comment type="caution">
    <text evidence="6">The sequence shown here is derived from an EMBL/GenBank/DDBJ whole genome shotgun (WGS) entry which is preliminary data.</text>
</comment>
<keyword evidence="3" id="KW-0547">Nucleotide-binding</keyword>
<evidence type="ECO:0000313" key="6">
    <source>
        <dbReference type="EMBL" id="HIQ82086.1"/>
    </source>
</evidence>
<dbReference type="GO" id="GO:0016887">
    <property type="term" value="F:ATP hydrolysis activity"/>
    <property type="evidence" value="ECO:0007669"/>
    <property type="project" value="InterPro"/>
</dbReference>
<dbReference type="InterPro" id="IPR050763">
    <property type="entry name" value="ABC_transporter_ATP-binding"/>
</dbReference>
<dbReference type="EMBL" id="DVFZ01000033">
    <property type="protein sequence ID" value="HIQ82086.1"/>
    <property type="molecule type" value="Genomic_DNA"/>
</dbReference>
<keyword evidence="4 6" id="KW-0067">ATP-binding</keyword>
<dbReference type="InterPro" id="IPR027417">
    <property type="entry name" value="P-loop_NTPase"/>
</dbReference>
<name>A0A9D1CVU0_9FIRM</name>